<dbReference type="PRINTS" id="PR00885">
    <property type="entry name" value="BCTERIALGSPH"/>
</dbReference>
<accession>A0A6J6U5E9</accession>
<dbReference type="EMBL" id="CAEZXX010000287">
    <property type="protein sequence ID" value="CAB4734047.1"/>
    <property type="molecule type" value="Genomic_DNA"/>
</dbReference>
<dbReference type="EMBL" id="CAEZYY010000013">
    <property type="protein sequence ID" value="CAB4754488.1"/>
    <property type="molecule type" value="Genomic_DNA"/>
</dbReference>
<evidence type="ECO:0000256" key="6">
    <source>
        <dbReference type="SAM" id="Phobius"/>
    </source>
</evidence>
<dbReference type="InterPro" id="IPR002416">
    <property type="entry name" value="T2SS_protein-GspH"/>
</dbReference>
<gene>
    <name evidence="7" type="ORF">UFOPK2602_02529</name>
    <name evidence="8" type="ORF">UFOPK2806_01222</name>
</gene>
<sequence length="115" mass="12063">MDRKALIAKKRKDKGFTLIELLIVIAILGILSTIVVLSVRGIQDRGQSSACSSDKKSLETSYETALANGLDLTTPASADVSSSLVANGYLHAESAWYKVGSDGAVTVKTGVTTCT</sequence>
<dbReference type="NCBIfam" id="TIGR02532">
    <property type="entry name" value="IV_pilin_GFxxxE"/>
    <property type="match status" value="1"/>
</dbReference>
<keyword evidence="3 6" id="KW-0812">Transmembrane</keyword>
<feature type="transmembrane region" description="Helical" evidence="6">
    <location>
        <begin position="21"/>
        <end position="42"/>
    </location>
</feature>
<dbReference type="Gene3D" id="3.30.700.10">
    <property type="entry name" value="Glycoprotein, Type 4 Pilin"/>
    <property type="match status" value="1"/>
</dbReference>
<proteinExistence type="predicted"/>
<reference evidence="8" key="1">
    <citation type="submission" date="2020-05" db="EMBL/GenBank/DDBJ databases">
        <authorList>
            <person name="Chiriac C."/>
            <person name="Salcher M."/>
            <person name="Ghai R."/>
            <person name="Kavagutti S V."/>
        </authorList>
    </citation>
    <scope>NUCLEOTIDE SEQUENCE</scope>
</reference>
<evidence type="ECO:0000313" key="7">
    <source>
        <dbReference type="EMBL" id="CAB4734047.1"/>
    </source>
</evidence>
<dbReference type="GO" id="GO:0015627">
    <property type="term" value="C:type II protein secretion system complex"/>
    <property type="evidence" value="ECO:0007669"/>
    <property type="project" value="InterPro"/>
</dbReference>
<keyword evidence="5 6" id="KW-0472">Membrane</keyword>
<dbReference type="PANTHER" id="PTHR30093">
    <property type="entry name" value="GENERAL SECRETION PATHWAY PROTEIN G"/>
    <property type="match status" value="1"/>
</dbReference>
<evidence type="ECO:0000256" key="5">
    <source>
        <dbReference type="ARBA" id="ARBA00023136"/>
    </source>
</evidence>
<dbReference type="AlphaFoldDB" id="A0A6J6U5E9"/>
<dbReference type="GO" id="GO:0016020">
    <property type="term" value="C:membrane"/>
    <property type="evidence" value="ECO:0007669"/>
    <property type="project" value="UniProtKB-SubCell"/>
</dbReference>
<evidence type="ECO:0000256" key="1">
    <source>
        <dbReference type="ARBA" id="ARBA00004167"/>
    </source>
</evidence>
<evidence type="ECO:0000256" key="2">
    <source>
        <dbReference type="ARBA" id="ARBA00022481"/>
    </source>
</evidence>
<keyword evidence="2" id="KW-0488">Methylation</keyword>
<comment type="subcellular location">
    <subcellularLocation>
        <location evidence="1">Membrane</location>
        <topology evidence="1">Single-pass membrane protein</topology>
    </subcellularLocation>
</comment>
<protein>
    <submittedName>
        <fullName evidence="8">Unannotated protein</fullName>
    </submittedName>
</protein>
<organism evidence="8">
    <name type="scientific">freshwater metagenome</name>
    <dbReference type="NCBI Taxonomy" id="449393"/>
    <lineage>
        <taxon>unclassified sequences</taxon>
        <taxon>metagenomes</taxon>
        <taxon>ecological metagenomes</taxon>
    </lineage>
</organism>
<dbReference type="GO" id="GO:0015628">
    <property type="term" value="P:protein secretion by the type II secretion system"/>
    <property type="evidence" value="ECO:0007669"/>
    <property type="project" value="InterPro"/>
</dbReference>
<evidence type="ECO:0000256" key="3">
    <source>
        <dbReference type="ARBA" id="ARBA00022692"/>
    </source>
</evidence>
<dbReference type="SUPFAM" id="SSF54523">
    <property type="entry name" value="Pili subunits"/>
    <property type="match status" value="1"/>
</dbReference>
<dbReference type="InterPro" id="IPR012902">
    <property type="entry name" value="N_methyl_site"/>
</dbReference>
<dbReference type="Pfam" id="PF07963">
    <property type="entry name" value="N_methyl"/>
    <property type="match status" value="1"/>
</dbReference>
<evidence type="ECO:0000313" key="8">
    <source>
        <dbReference type="EMBL" id="CAB4754488.1"/>
    </source>
</evidence>
<evidence type="ECO:0000256" key="4">
    <source>
        <dbReference type="ARBA" id="ARBA00022989"/>
    </source>
</evidence>
<dbReference type="PROSITE" id="PS00409">
    <property type="entry name" value="PROKAR_NTER_METHYL"/>
    <property type="match status" value="1"/>
</dbReference>
<keyword evidence="4 6" id="KW-1133">Transmembrane helix</keyword>
<dbReference type="InterPro" id="IPR045584">
    <property type="entry name" value="Pilin-like"/>
</dbReference>
<name>A0A6J6U5E9_9ZZZZ</name>